<comment type="similarity">
    <text evidence="5 6">Belongs to the DEAD box helicase family.</text>
</comment>
<dbReference type="Proteomes" id="UP000676169">
    <property type="component" value="Chromosome"/>
</dbReference>
<dbReference type="InterPro" id="IPR011545">
    <property type="entry name" value="DEAD/DEAH_box_helicase_dom"/>
</dbReference>
<evidence type="ECO:0000256" key="7">
    <source>
        <dbReference type="SAM" id="MobiDB-lite"/>
    </source>
</evidence>
<dbReference type="RefSeq" id="WP_211630530.1">
    <property type="nucleotide sequence ID" value="NZ_CP073100.1"/>
</dbReference>
<dbReference type="SMART" id="SM00490">
    <property type="entry name" value="HELICc"/>
    <property type="match status" value="1"/>
</dbReference>
<evidence type="ECO:0000256" key="4">
    <source>
        <dbReference type="ARBA" id="ARBA00022840"/>
    </source>
</evidence>
<feature type="region of interest" description="Disordered" evidence="7">
    <location>
        <begin position="375"/>
        <end position="455"/>
    </location>
</feature>
<evidence type="ECO:0000256" key="5">
    <source>
        <dbReference type="ARBA" id="ARBA00038437"/>
    </source>
</evidence>
<evidence type="ECO:0000256" key="6">
    <source>
        <dbReference type="RuleBase" id="RU000492"/>
    </source>
</evidence>
<evidence type="ECO:0000256" key="3">
    <source>
        <dbReference type="ARBA" id="ARBA00022806"/>
    </source>
</evidence>
<feature type="domain" description="Helicase C-terminal" evidence="9">
    <location>
        <begin position="227"/>
        <end position="373"/>
    </location>
</feature>
<feature type="domain" description="Helicase ATP-binding" evidence="8">
    <location>
        <begin position="25"/>
        <end position="199"/>
    </location>
</feature>
<name>A0A975G7X5_9BACT</name>
<dbReference type="CDD" id="cd18787">
    <property type="entry name" value="SF2_C_DEAD"/>
    <property type="match status" value="1"/>
</dbReference>
<evidence type="ECO:0000259" key="8">
    <source>
        <dbReference type="PROSITE" id="PS51192"/>
    </source>
</evidence>
<dbReference type="Pfam" id="PF00271">
    <property type="entry name" value="Helicase_C"/>
    <property type="match status" value="1"/>
</dbReference>
<dbReference type="InterPro" id="IPR000629">
    <property type="entry name" value="RNA-helicase_DEAD-box_CS"/>
</dbReference>
<evidence type="ECO:0000313" key="11">
    <source>
        <dbReference type="Proteomes" id="UP000676169"/>
    </source>
</evidence>
<dbReference type="Gene3D" id="3.40.50.300">
    <property type="entry name" value="P-loop containing nucleotide triphosphate hydrolases"/>
    <property type="match status" value="2"/>
</dbReference>
<dbReference type="GO" id="GO:0005829">
    <property type="term" value="C:cytosol"/>
    <property type="evidence" value="ECO:0007669"/>
    <property type="project" value="TreeGrafter"/>
</dbReference>
<evidence type="ECO:0000313" key="10">
    <source>
        <dbReference type="EMBL" id="QUE50390.1"/>
    </source>
</evidence>
<dbReference type="CDD" id="cd00268">
    <property type="entry name" value="DEADc"/>
    <property type="match status" value="1"/>
</dbReference>
<dbReference type="InterPro" id="IPR027417">
    <property type="entry name" value="P-loop_NTPase"/>
</dbReference>
<evidence type="ECO:0000259" key="9">
    <source>
        <dbReference type="PROSITE" id="PS51194"/>
    </source>
</evidence>
<dbReference type="PROSITE" id="PS51192">
    <property type="entry name" value="HELICASE_ATP_BIND_1"/>
    <property type="match status" value="1"/>
</dbReference>
<keyword evidence="2 6" id="KW-0378">Hydrolase</keyword>
<dbReference type="InterPro" id="IPR014001">
    <property type="entry name" value="Helicase_ATP-bd"/>
</dbReference>
<dbReference type="PROSITE" id="PS00039">
    <property type="entry name" value="DEAD_ATP_HELICASE"/>
    <property type="match status" value="1"/>
</dbReference>
<dbReference type="AlphaFoldDB" id="A0A975G7X5"/>
<keyword evidence="11" id="KW-1185">Reference proteome</keyword>
<keyword evidence="3 6" id="KW-0347">Helicase</keyword>
<feature type="compositionally biased region" description="Gly residues" evidence="7">
    <location>
        <begin position="427"/>
        <end position="449"/>
    </location>
</feature>
<feature type="compositionally biased region" description="Gly residues" evidence="7">
    <location>
        <begin position="390"/>
        <end position="409"/>
    </location>
</feature>
<gene>
    <name evidence="10" type="ORF">KBB96_16160</name>
</gene>
<keyword evidence="4 6" id="KW-0067">ATP-binding</keyword>
<sequence>MNPSIAKAIEACGFENPTLIQAKSIPIVMAGRDLMASSQTGSGKTASFVVPMLHRLMERPGTGRRGPRALVLTPTRELAVQVQEEVRRFGKFTNLTSGIVVGGMGYGPQYQLLSRPLDVLVATPGRLIDHLDQKKVDLSNVEFLVLDEADRMLDMGFVKPVRRIAGYTPDSKQSLLFSATLEGEVRRVAADLLKQPELVELAANKRRHEGIDQKLFHVDNVDHKRRLLDHWLGDREIKQAVIFTGTKRRADRLAKSLALSGHSCAALHGDKTQGQRKRTIDQMRDGSVKLLVATDVAARGLDIDGISHVINYDLPTVPEDYIHRIGRTGRAGATGTAVSLVAPEDREKLRDIEKLTGNRLVGEYLKGDEPKIPLTVVIPKAPKPAPRGRGQQGGGQRQGAPGQGQGGQNQGRNRSPHSHGSRPPGGRPQGGQRSGQGGKRSENRGGGGDSRPARA</sequence>
<dbReference type="InterPro" id="IPR001650">
    <property type="entry name" value="Helicase_C-like"/>
</dbReference>
<dbReference type="Pfam" id="PF00270">
    <property type="entry name" value="DEAD"/>
    <property type="match status" value="1"/>
</dbReference>
<dbReference type="GO" id="GO:0016787">
    <property type="term" value="F:hydrolase activity"/>
    <property type="evidence" value="ECO:0007669"/>
    <property type="project" value="UniProtKB-KW"/>
</dbReference>
<keyword evidence="1 6" id="KW-0547">Nucleotide-binding</keyword>
<dbReference type="SUPFAM" id="SSF52540">
    <property type="entry name" value="P-loop containing nucleoside triphosphate hydrolases"/>
    <property type="match status" value="1"/>
</dbReference>
<dbReference type="GO" id="GO:0005524">
    <property type="term" value="F:ATP binding"/>
    <property type="evidence" value="ECO:0007669"/>
    <property type="project" value="UniProtKB-KW"/>
</dbReference>
<dbReference type="InterPro" id="IPR044742">
    <property type="entry name" value="DEAD/DEAH_RhlB"/>
</dbReference>
<protein>
    <submittedName>
        <fullName evidence="10">DEAD/DEAH box helicase</fullName>
    </submittedName>
</protein>
<reference evidence="10" key="1">
    <citation type="submission" date="2021-04" db="EMBL/GenBank/DDBJ databases">
        <title>Luteolibacter sp. 32A isolated from the skin of an Anderson's salamander (Ambystoma andersonii).</title>
        <authorList>
            <person name="Spergser J."/>
            <person name="Busse H.-J."/>
        </authorList>
    </citation>
    <scope>NUCLEOTIDE SEQUENCE</scope>
    <source>
        <strain evidence="10">32A</strain>
    </source>
</reference>
<dbReference type="GO" id="GO:0003724">
    <property type="term" value="F:RNA helicase activity"/>
    <property type="evidence" value="ECO:0007669"/>
    <property type="project" value="TreeGrafter"/>
</dbReference>
<dbReference type="PANTHER" id="PTHR47959">
    <property type="entry name" value="ATP-DEPENDENT RNA HELICASE RHLE-RELATED"/>
    <property type="match status" value="1"/>
</dbReference>
<dbReference type="KEGG" id="lamb:KBB96_16160"/>
<dbReference type="GO" id="GO:0003676">
    <property type="term" value="F:nucleic acid binding"/>
    <property type="evidence" value="ECO:0007669"/>
    <property type="project" value="InterPro"/>
</dbReference>
<proteinExistence type="inferred from homology"/>
<organism evidence="10 11">
    <name type="scientific">Luteolibacter ambystomatis</name>
    <dbReference type="NCBI Taxonomy" id="2824561"/>
    <lineage>
        <taxon>Bacteria</taxon>
        <taxon>Pseudomonadati</taxon>
        <taxon>Verrucomicrobiota</taxon>
        <taxon>Verrucomicrobiia</taxon>
        <taxon>Verrucomicrobiales</taxon>
        <taxon>Verrucomicrobiaceae</taxon>
        <taxon>Luteolibacter</taxon>
    </lineage>
</organism>
<evidence type="ECO:0000256" key="1">
    <source>
        <dbReference type="ARBA" id="ARBA00022741"/>
    </source>
</evidence>
<evidence type="ECO:0000256" key="2">
    <source>
        <dbReference type="ARBA" id="ARBA00022801"/>
    </source>
</evidence>
<dbReference type="SMART" id="SM00487">
    <property type="entry name" value="DEXDc"/>
    <property type="match status" value="1"/>
</dbReference>
<accession>A0A975G7X5</accession>
<dbReference type="InterPro" id="IPR050079">
    <property type="entry name" value="DEAD_box_RNA_helicase"/>
</dbReference>
<dbReference type="EMBL" id="CP073100">
    <property type="protein sequence ID" value="QUE50390.1"/>
    <property type="molecule type" value="Genomic_DNA"/>
</dbReference>
<dbReference type="PANTHER" id="PTHR47959:SF17">
    <property type="entry name" value="ATP-DEPENDENT RNA HELICASE DEAD BOX FAMILY"/>
    <property type="match status" value="1"/>
</dbReference>
<dbReference type="PROSITE" id="PS51194">
    <property type="entry name" value="HELICASE_CTER"/>
    <property type="match status" value="1"/>
</dbReference>